<dbReference type="STRING" id="1296096.A0A1B9I7T9"/>
<dbReference type="InterPro" id="IPR001789">
    <property type="entry name" value="Sig_transdc_resp-reg_receiver"/>
</dbReference>
<dbReference type="PROSITE" id="PS50109">
    <property type="entry name" value="HIS_KIN"/>
    <property type="match status" value="1"/>
</dbReference>
<dbReference type="EMBL" id="KV700115">
    <property type="protein sequence ID" value="OCF51618.1"/>
    <property type="molecule type" value="Genomic_DNA"/>
</dbReference>
<evidence type="ECO:0000313" key="10">
    <source>
        <dbReference type="EMBL" id="OCF51618.1"/>
    </source>
</evidence>
<dbReference type="SUPFAM" id="SSF52172">
    <property type="entry name" value="CheY-like"/>
    <property type="match status" value="1"/>
</dbReference>
<dbReference type="InterPro" id="IPR029016">
    <property type="entry name" value="GAF-like_dom_sf"/>
</dbReference>
<dbReference type="CDD" id="cd00082">
    <property type="entry name" value="HisKA"/>
    <property type="match status" value="1"/>
</dbReference>
<accession>A0A1B9I7T9</accession>
<feature type="domain" description="Response regulatory" evidence="9">
    <location>
        <begin position="1333"/>
        <end position="1462"/>
    </location>
</feature>
<dbReference type="InterPro" id="IPR005467">
    <property type="entry name" value="His_kinase_dom"/>
</dbReference>
<dbReference type="GO" id="GO:0005886">
    <property type="term" value="C:plasma membrane"/>
    <property type="evidence" value="ECO:0007669"/>
    <property type="project" value="TreeGrafter"/>
</dbReference>
<feature type="compositionally biased region" description="Polar residues" evidence="7">
    <location>
        <begin position="1259"/>
        <end position="1278"/>
    </location>
</feature>
<feature type="modified residue" description="4-aspartylphosphate" evidence="6">
    <location>
        <position position="1392"/>
    </location>
</feature>
<evidence type="ECO:0000313" key="11">
    <source>
        <dbReference type="EMBL" id="WWC70842.1"/>
    </source>
</evidence>
<name>A0A1B9I7T9_9TREE</name>
<gene>
    <name evidence="10" type="ORF">I206_02333</name>
    <name evidence="11" type="ORF">I206_104794</name>
</gene>
<evidence type="ECO:0000256" key="7">
    <source>
        <dbReference type="SAM" id="MobiDB-lite"/>
    </source>
</evidence>
<dbReference type="PRINTS" id="PR00344">
    <property type="entry name" value="BCTRLSENSOR"/>
</dbReference>
<feature type="region of interest" description="Disordered" evidence="7">
    <location>
        <begin position="1251"/>
        <end position="1316"/>
    </location>
</feature>
<evidence type="ECO:0000256" key="5">
    <source>
        <dbReference type="ARBA" id="ARBA00022777"/>
    </source>
</evidence>
<protein>
    <recommendedName>
        <fullName evidence="2">histidine kinase</fullName>
        <ecNumber evidence="2">2.7.13.3</ecNumber>
    </recommendedName>
</protein>
<dbReference type="SUPFAM" id="SSF47384">
    <property type="entry name" value="Homodimeric domain of signal transducing histidine kinase"/>
    <property type="match status" value="1"/>
</dbReference>
<dbReference type="EMBL" id="CP144524">
    <property type="protein sequence ID" value="WWC70842.1"/>
    <property type="molecule type" value="Genomic_DNA"/>
</dbReference>
<dbReference type="GO" id="GO:0000155">
    <property type="term" value="F:phosphorelay sensor kinase activity"/>
    <property type="evidence" value="ECO:0007669"/>
    <property type="project" value="InterPro"/>
</dbReference>
<dbReference type="PROSITE" id="PS50110">
    <property type="entry name" value="RESPONSE_REGULATORY"/>
    <property type="match status" value="1"/>
</dbReference>
<dbReference type="Pfam" id="PF00072">
    <property type="entry name" value="Response_reg"/>
    <property type="match status" value="1"/>
</dbReference>
<evidence type="ECO:0000256" key="4">
    <source>
        <dbReference type="ARBA" id="ARBA00022679"/>
    </source>
</evidence>
<dbReference type="Pfam" id="PF02518">
    <property type="entry name" value="HATPase_c"/>
    <property type="match status" value="1"/>
</dbReference>
<feature type="region of interest" description="Disordered" evidence="7">
    <location>
        <begin position="31"/>
        <end position="93"/>
    </location>
</feature>
<dbReference type="Gene3D" id="3.30.450.40">
    <property type="match status" value="1"/>
</dbReference>
<dbReference type="Proteomes" id="UP000094020">
    <property type="component" value="Chromosome 6"/>
</dbReference>
<feature type="region of interest" description="Disordered" evidence="7">
    <location>
        <begin position="407"/>
        <end position="454"/>
    </location>
</feature>
<reference evidence="10" key="3">
    <citation type="submission" date="2016-07" db="EMBL/GenBank/DDBJ databases">
        <title>Evolution of pathogenesis and genome organization in the Tremellales.</title>
        <authorList>
            <person name="Cuomo C."/>
            <person name="Litvintseva A."/>
            <person name="Heitman J."/>
            <person name="Chen Y."/>
            <person name="Sun S."/>
            <person name="Springer D."/>
            <person name="Dromer F."/>
            <person name="Young S."/>
            <person name="Zeng Q."/>
            <person name="Chapman S."/>
            <person name="Gujja S."/>
            <person name="Saif S."/>
            <person name="Birren B."/>
        </authorList>
    </citation>
    <scope>NUCLEOTIDE SEQUENCE</scope>
    <source>
        <strain evidence="10">CBS 10737</strain>
    </source>
</reference>
<feature type="compositionally biased region" description="Polar residues" evidence="7">
    <location>
        <begin position="1292"/>
        <end position="1316"/>
    </location>
</feature>
<dbReference type="Gene3D" id="3.30.565.10">
    <property type="entry name" value="Histidine kinase-like ATPase, C-terminal domain"/>
    <property type="match status" value="1"/>
</dbReference>
<feature type="compositionally biased region" description="Low complexity" evidence="7">
    <location>
        <begin position="1279"/>
        <end position="1291"/>
    </location>
</feature>
<dbReference type="InterPro" id="IPR036890">
    <property type="entry name" value="HATPase_C_sf"/>
</dbReference>
<dbReference type="SUPFAM" id="SSF55781">
    <property type="entry name" value="GAF domain-like"/>
    <property type="match status" value="1"/>
</dbReference>
<feature type="compositionally biased region" description="Polar residues" evidence="7">
    <location>
        <begin position="1185"/>
        <end position="1197"/>
    </location>
</feature>
<dbReference type="GO" id="GO:0009927">
    <property type="term" value="F:histidine phosphotransfer kinase activity"/>
    <property type="evidence" value="ECO:0007669"/>
    <property type="project" value="TreeGrafter"/>
</dbReference>
<dbReference type="InterPro" id="IPR003661">
    <property type="entry name" value="HisK_dim/P_dom"/>
</dbReference>
<keyword evidence="12" id="KW-1185">Reference proteome</keyword>
<evidence type="ECO:0000256" key="6">
    <source>
        <dbReference type="PROSITE-ProRule" id="PRU00169"/>
    </source>
</evidence>
<feature type="compositionally biased region" description="Polar residues" evidence="7">
    <location>
        <begin position="53"/>
        <end position="70"/>
    </location>
</feature>
<feature type="compositionally biased region" description="Basic and acidic residues" evidence="7">
    <location>
        <begin position="1120"/>
        <end position="1134"/>
    </location>
</feature>
<dbReference type="GeneID" id="30170702"/>
<evidence type="ECO:0000313" key="12">
    <source>
        <dbReference type="Proteomes" id="UP000094020"/>
    </source>
</evidence>
<dbReference type="InterPro" id="IPR036097">
    <property type="entry name" value="HisK_dim/P_sf"/>
</dbReference>
<keyword evidence="3 6" id="KW-0597">Phosphoprotein</keyword>
<keyword evidence="4" id="KW-0808">Transferase</keyword>
<dbReference type="InterPro" id="IPR003594">
    <property type="entry name" value="HATPase_dom"/>
</dbReference>
<reference evidence="11" key="4">
    <citation type="submission" date="2024-02" db="EMBL/GenBank/DDBJ databases">
        <title>Comparative genomics of Cryptococcus and Kwoniella reveals pathogenesis evolution and contrasting modes of karyotype evolution via chromosome fusion or intercentromeric recombination.</title>
        <authorList>
            <person name="Coelho M.A."/>
            <person name="David-Palma M."/>
            <person name="Shea T."/>
            <person name="Bowers K."/>
            <person name="McGinley-Smith S."/>
            <person name="Mohammad A.W."/>
            <person name="Gnirke A."/>
            <person name="Yurkov A.M."/>
            <person name="Nowrousian M."/>
            <person name="Sun S."/>
            <person name="Cuomo C.A."/>
            <person name="Heitman J."/>
        </authorList>
    </citation>
    <scope>NUCLEOTIDE SEQUENCE</scope>
    <source>
        <strain evidence="11">CBS 10737</strain>
    </source>
</reference>
<reference evidence="11" key="2">
    <citation type="submission" date="2013-07" db="EMBL/GenBank/DDBJ databases">
        <authorList>
            <consortium name="The Broad Institute Genome Sequencing Platform"/>
            <person name="Cuomo C."/>
            <person name="Litvintseva A."/>
            <person name="Chen Y."/>
            <person name="Heitman J."/>
            <person name="Sun S."/>
            <person name="Springer D."/>
            <person name="Dromer F."/>
            <person name="Young S.K."/>
            <person name="Zeng Q."/>
            <person name="Gargeya S."/>
            <person name="Fitzgerald M."/>
            <person name="Abouelleil A."/>
            <person name="Alvarado L."/>
            <person name="Berlin A.M."/>
            <person name="Chapman S.B."/>
            <person name="Dewar J."/>
            <person name="Goldberg J."/>
            <person name="Griggs A."/>
            <person name="Gujja S."/>
            <person name="Hansen M."/>
            <person name="Howarth C."/>
            <person name="Imamovic A."/>
            <person name="Larimer J."/>
            <person name="McCowan C."/>
            <person name="Murphy C."/>
            <person name="Pearson M."/>
            <person name="Priest M."/>
            <person name="Roberts A."/>
            <person name="Saif S."/>
            <person name="Shea T."/>
            <person name="Sykes S."/>
            <person name="Wortman J."/>
            <person name="Nusbaum C."/>
            <person name="Birren B."/>
        </authorList>
    </citation>
    <scope>NUCLEOTIDE SEQUENCE</scope>
    <source>
        <strain evidence="11">CBS 10737</strain>
    </source>
</reference>
<proteinExistence type="predicted"/>
<dbReference type="Gene3D" id="1.10.287.130">
    <property type="match status" value="1"/>
</dbReference>
<comment type="catalytic activity">
    <reaction evidence="1">
        <text>ATP + protein L-histidine = ADP + protein N-phospho-L-histidine.</text>
        <dbReference type="EC" id="2.7.13.3"/>
    </reaction>
</comment>
<feature type="domain" description="Histidine kinase" evidence="8">
    <location>
        <begin position="691"/>
        <end position="960"/>
    </location>
</feature>
<sequence>MSSNDKIPFSKIAPSSDAEWAEALKCYARDREYQKEESSSNVSKHKIKDIHRSANTHWSASQSPPTQDVTFQPLKSDETNSKPPLVHHGHSDDSMDAGIGGIPYKKPENIPGPFKCIEAATEDVPSIHQYDNQPSNTHWHNRQYSTNGEQSINFSKNMAAIEPIPLAFDTARTIPQERLESDFNSDDFRSADKERKRMQQFYEKNGWLPGPVPNKLNRLKRRRAIRRLGLIGEEEDGRKSVLSKYAEMAELVFDVPRALVSVIHDEVEFAYSADINKKPISRPTQQAACSHVIDIHDGDCWIIADCTNDWRTRDHPLFQDKLYKFFAAAPLRYHGKDGSIIDFGSLNIYDTEPRYTFSQRERSLLLKLSNMLVYQLATLQSEYMAKRSTAMYEASISFLRRSFVSNPSETQSRRGSRRVSSSHASPSPPQRLPSPRKKMQPPNVSTSTAVASKLGPWDDKDARRLAIQSDRTLFNDAAETLKGLLNADAVVVLNMEDYQLFIKKSSSVSSHALEGKKGKDRIRSKEKIIIDYMNGDPWPEDIEPVINYIGKQSSQAEILGSAFSKGDIELSDQFNFDVPDVEDTLGEFLKTYLSKRQFWWDREENTDSLSGKIMQLMPQQAQTALGTTFLGHDGKIKFVMFATWNTPPSSLVDSSMIALPFVWILGGCLMAALAMKKIRALEQSQISYSNLQAHELRTPLHQILAITQLLRSTMSDLAETNSSSTPSKLTSTEQIRDMMPFLDAIDTGGKTLHGIVDNILSFLDLKGRESSRSFGDAALLAAPSGTQTSLETMLEEILENVMLEDQKSRKANGQPDVEVETIFEIIPPLLGEQVSEDAGGALRRALTKILANAYKFINNEGCVEIYVDDVVDLLPPEGCEDIALTRLISIIIKDDGRGMDPAFVNDKLGQPWAKEDSYITGSGLSVHLAYRIIDLMGGCMEITSAQGAGTTVQIDVPLPLRSIPFTDLHNSEPGSRRESTDSIRQLTVNQDSINVGRKVYLLGWEGSRINVVGKALNRQYTKLGCEIVNDISQAQLIIAFGKVEEDLELFKRKIYSQNLKTDNLVYLTSENHKANSEVLKLQDEKQYKVRRFKRPTNPSILRETLFPNHSKRLQDTVKEENNNHDNNDFKRSDSHVPSPTNEQADLEMDSGTINTPHLMSPNGDDMGEPFDSKGIKGLYHHNGSRESNQSTANRENSLAQISEASRDKLDKDATSTKSIEDVIADLSLGIYSPVDVNPQQLTADRDVDANEGVTKEQSTHNLQINNLQQGRSQVKTGDSSNSNLLPNNNTSVASGKDTQTDTVGQPSNPSICPTKSVNKNNHISLASNPNKVKVLVVEDNKINRTILVKILSSTLSSIIEVYEAEDGNYAIEIFKKLISNNNNNQPIIVLLDINMPKKDGFQTCLEMRLIEKELKIKSQIIAVTALGSEEEKRKGLVECDMNKWFIKPCSKSTIIEIVKQAYNEISLKN</sequence>
<dbReference type="Gene3D" id="3.40.50.2300">
    <property type="match status" value="1"/>
</dbReference>
<dbReference type="OrthoDB" id="21225at2759"/>
<dbReference type="PANTHER" id="PTHR43047:SF72">
    <property type="entry name" value="OSMOSENSING HISTIDINE PROTEIN KINASE SLN1"/>
    <property type="match status" value="1"/>
</dbReference>
<evidence type="ECO:0000256" key="3">
    <source>
        <dbReference type="ARBA" id="ARBA00022553"/>
    </source>
</evidence>
<dbReference type="KEGG" id="kpin:30170702"/>
<dbReference type="RefSeq" id="XP_019012837.1">
    <property type="nucleotide sequence ID" value="XM_019154097.1"/>
</dbReference>
<evidence type="ECO:0000259" key="8">
    <source>
        <dbReference type="PROSITE" id="PS50109"/>
    </source>
</evidence>
<keyword evidence="5" id="KW-0418">Kinase</keyword>
<dbReference type="SUPFAM" id="SSF55874">
    <property type="entry name" value="ATPase domain of HSP90 chaperone/DNA topoisomerase II/histidine kinase"/>
    <property type="match status" value="1"/>
</dbReference>
<reference evidence="10" key="1">
    <citation type="submission" date="2013-07" db="EMBL/GenBank/DDBJ databases">
        <title>The Genome Sequence of Cryptococcus pinus CBS10737.</title>
        <authorList>
            <consortium name="The Broad Institute Genome Sequencing Platform"/>
            <person name="Cuomo C."/>
            <person name="Litvintseva A."/>
            <person name="Chen Y."/>
            <person name="Heitman J."/>
            <person name="Sun S."/>
            <person name="Springer D."/>
            <person name="Dromer F."/>
            <person name="Young S.K."/>
            <person name="Zeng Q."/>
            <person name="Gargeya S."/>
            <person name="Fitzgerald M."/>
            <person name="Abouelleil A."/>
            <person name="Alvarado L."/>
            <person name="Berlin A.M."/>
            <person name="Chapman S.B."/>
            <person name="Dewar J."/>
            <person name="Goldberg J."/>
            <person name="Griggs A."/>
            <person name="Gujja S."/>
            <person name="Hansen M."/>
            <person name="Howarth C."/>
            <person name="Imamovic A."/>
            <person name="Larimer J."/>
            <person name="McCowan C."/>
            <person name="Murphy C."/>
            <person name="Pearson M."/>
            <person name="Priest M."/>
            <person name="Roberts A."/>
            <person name="Saif S."/>
            <person name="Shea T."/>
            <person name="Sykes S."/>
            <person name="Wortman J."/>
            <person name="Nusbaum C."/>
            <person name="Birren B."/>
        </authorList>
    </citation>
    <scope>NUCLEOTIDE SEQUENCE [LARGE SCALE GENOMIC DNA]</scope>
    <source>
        <strain evidence="10">CBS 10737</strain>
    </source>
</reference>
<evidence type="ECO:0000256" key="2">
    <source>
        <dbReference type="ARBA" id="ARBA00012438"/>
    </source>
</evidence>
<feature type="region of interest" description="Disordered" evidence="7">
    <location>
        <begin position="1120"/>
        <end position="1197"/>
    </location>
</feature>
<dbReference type="SMART" id="SM00387">
    <property type="entry name" value="HATPase_c"/>
    <property type="match status" value="1"/>
</dbReference>
<dbReference type="InterPro" id="IPR011006">
    <property type="entry name" value="CheY-like_superfamily"/>
</dbReference>
<dbReference type="SMART" id="SM00448">
    <property type="entry name" value="REC"/>
    <property type="match status" value="1"/>
</dbReference>
<evidence type="ECO:0000259" key="9">
    <source>
        <dbReference type="PROSITE" id="PS50110"/>
    </source>
</evidence>
<dbReference type="CDD" id="cd17546">
    <property type="entry name" value="REC_hyHK_CKI1_RcsC-like"/>
    <property type="match status" value="1"/>
</dbReference>
<dbReference type="EC" id="2.7.13.3" evidence="2"/>
<dbReference type="InterPro" id="IPR004358">
    <property type="entry name" value="Sig_transdc_His_kin-like_C"/>
</dbReference>
<dbReference type="PANTHER" id="PTHR43047">
    <property type="entry name" value="TWO-COMPONENT HISTIDINE PROTEIN KINASE"/>
    <property type="match status" value="1"/>
</dbReference>
<evidence type="ECO:0000256" key="1">
    <source>
        <dbReference type="ARBA" id="ARBA00000085"/>
    </source>
</evidence>
<organism evidence="10">
    <name type="scientific">Kwoniella pini CBS 10737</name>
    <dbReference type="NCBI Taxonomy" id="1296096"/>
    <lineage>
        <taxon>Eukaryota</taxon>
        <taxon>Fungi</taxon>
        <taxon>Dikarya</taxon>
        <taxon>Basidiomycota</taxon>
        <taxon>Agaricomycotina</taxon>
        <taxon>Tremellomycetes</taxon>
        <taxon>Tremellales</taxon>
        <taxon>Cryptococcaceae</taxon>
        <taxon>Kwoniella</taxon>
    </lineage>
</organism>